<dbReference type="PANTHER" id="PTHR43033">
    <property type="entry name" value="TRNA(ILE)-LYSIDINE SYNTHASE-RELATED"/>
    <property type="match status" value="1"/>
</dbReference>
<dbReference type="SMART" id="SM00977">
    <property type="entry name" value="TilS_C"/>
    <property type="match status" value="1"/>
</dbReference>
<dbReference type="InterPro" id="IPR012795">
    <property type="entry name" value="tRNA_Ile_lys_synt_N"/>
</dbReference>
<dbReference type="EC" id="6.3.4.19" evidence="8"/>
<accession>A0A917EB42</accession>
<dbReference type="Gene3D" id="3.40.50.620">
    <property type="entry name" value="HUPs"/>
    <property type="match status" value="1"/>
</dbReference>
<evidence type="ECO:0000256" key="7">
    <source>
        <dbReference type="ARBA" id="ARBA00048539"/>
    </source>
</evidence>
<dbReference type="InterPro" id="IPR014729">
    <property type="entry name" value="Rossmann-like_a/b/a_fold"/>
</dbReference>
<dbReference type="SUPFAM" id="SSF52402">
    <property type="entry name" value="Adenine nucleotide alpha hydrolases-like"/>
    <property type="match status" value="1"/>
</dbReference>
<keyword evidence="3 8" id="KW-0436">Ligase</keyword>
<gene>
    <name evidence="8 10" type="primary">tilS</name>
    <name evidence="10" type="ORF">GCM10010831_21820</name>
</gene>
<evidence type="ECO:0000256" key="1">
    <source>
        <dbReference type="ARBA" id="ARBA00004496"/>
    </source>
</evidence>
<dbReference type="GO" id="GO:0005524">
    <property type="term" value="F:ATP binding"/>
    <property type="evidence" value="ECO:0007669"/>
    <property type="project" value="UniProtKB-UniRule"/>
</dbReference>
<dbReference type="InterPro" id="IPR011063">
    <property type="entry name" value="TilS/TtcA_N"/>
</dbReference>
<comment type="caution">
    <text evidence="10">The sequence shown here is derived from an EMBL/GenBank/DDBJ whole genome shotgun (WGS) entry which is preliminary data.</text>
</comment>
<keyword evidence="6 8" id="KW-0067">ATP-binding</keyword>
<keyword evidence="4 8" id="KW-0819">tRNA processing</keyword>
<comment type="domain">
    <text evidence="8">The N-terminal region contains the highly conserved SGGXDS motif, predicted to be a P-loop motif involved in ATP binding.</text>
</comment>
<evidence type="ECO:0000313" key="11">
    <source>
        <dbReference type="Proteomes" id="UP000599688"/>
    </source>
</evidence>
<keyword evidence="5 8" id="KW-0547">Nucleotide-binding</keyword>
<keyword evidence="11" id="KW-1185">Reference proteome</keyword>
<dbReference type="RefSeq" id="WP_188406899.1">
    <property type="nucleotide sequence ID" value="NZ_BMGL01000013.1"/>
</dbReference>
<evidence type="ECO:0000256" key="4">
    <source>
        <dbReference type="ARBA" id="ARBA00022694"/>
    </source>
</evidence>
<feature type="binding site" evidence="8">
    <location>
        <begin position="26"/>
        <end position="31"/>
    </location>
    <ligand>
        <name>ATP</name>
        <dbReference type="ChEBI" id="CHEBI:30616"/>
    </ligand>
</feature>
<dbReference type="GO" id="GO:0005737">
    <property type="term" value="C:cytoplasm"/>
    <property type="evidence" value="ECO:0007669"/>
    <property type="project" value="UniProtKB-SubCell"/>
</dbReference>
<reference evidence="10 11" key="1">
    <citation type="journal article" date="2014" name="Int. J. Syst. Evol. Microbiol.">
        <title>Complete genome sequence of Corynebacterium casei LMG S-19264T (=DSM 44701T), isolated from a smear-ripened cheese.</title>
        <authorList>
            <consortium name="US DOE Joint Genome Institute (JGI-PGF)"/>
            <person name="Walter F."/>
            <person name="Albersmeier A."/>
            <person name="Kalinowski J."/>
            <person name="Ruckert C."/>
        </authorList>
    </citation>
    <scope>NUCLEOTIDE SEQUENCE [LARGE SCALE GENOMIC DNA]</scope>
    <source>
        <strain evidence="10 11">CGMCC 1.12925</strain>
    </source>
</reference>
<evidence type="ECO:0000256" key="2">
    <source>
        <dbReference type="ARBA" id="ARBA00022490"/>
    </source>
</evidence>
<dbReference type="Pfam" id="PF11734">
    <property type="entry name" value="TilS_C"/>
    <property type="match status" value="1"/>
</dbReference>
<dbReference type="Pfam" id="PF01171">
    <property type="entry name" value="ATP_bind_3"/>
    <property type="match status" value="1"/>
</dbReference>
<organism evidence="10 11">
    <name type="scientific">Psychroflexus salis</name>
    <dbReference type="NCBI Taxonomy" id="1526574"/>
    <lineage>
        <taxon>Bacteria</taxon>
        <taxon>Pseudomonadati</taxon>
        <taxon>Bacteroidota</taxon>
        <taxon>Flavobacteriia</taxon>
        <taxon>Flavobacteriales</taxon>
        <taxon>Flavobacteriaceae</taxon>
        <taxon>Psychroflexus</taxon>
    </lineage>
</organism>
<dbReference type="AlphaFoldDB" id="A0A917EB42"/>
<evidence type="ECO:0000256" key="5">
    <source>
        <dbReference type="ARBA" id="ARBA00022741"/>
    </source>
</evidence>
<dbReference type="NCBIfam" id="TIGR02432">
    <property type="entry name" value="lysidine_TilS_N"/>
    <property type="match status" value="1"/>
</dbReference>
<proteinExistence type="inferred from homology"/>
<keyword evidence="2 8" id="KW-0963">Cytoplasm</keyword>
<comment type="subcellular location">
    <subcellularLocation>
        <location evidence="1 8">Cytoplasm</location>
    </subcellularLocation>
</comment>
<evidence type="ECO:0000256" key="3">
    <source>
        <dbReference type="ARBA" id="ARBA00022598"/>
    </source>
</evidence>
<dbReference type="EMBL" id="BMGL01000013">
    <property type="protein sequence ID" value="GGE20364.1"/>
    <property type="molecule type" value="Genomic_DNA"/>
</dbReference>
<name>A0A917EB42_9FLAO</name>
<dbReference type="NCBIfam" id="TIGR02433">
    <property type="entry name" value="lysidine_TilS_C"/>
    <property type="match status" value="1"/>
</dbReference>
<dbReference type="InterPro" id="IPR012094">
    <property type="entry name" value="tRNA_Ile_lys_synt"/>
</dbReference>
<dbReference type="CDD" id="cd01992">
    <property type="entry name" value="TilS_N"/>
    <property type="match status" value="1"/>
</dbReference>
<protein>
    <recommendedName>
        <fullName evidence="8">tRNA(Ile)-lysidine synthase</fullName>
        <ecNumber evidence="8">6.3.4.19</ecNumber>
    </recommendedName>
    <alternativeName>
        <fullName evidence="8">tRNA(Ile)-2-lysyl-cytidine synthase</fullName>
    </alternativeName>
    <alternativeName>
        <fullName evidence="8">tRNA(Ile)-lysidine synthetase</fullName>
    </alternativeName>
</protein>
<dbReference type="GO" id="GO:0006400">
    <property type="term" value="P:tRNA modification"/>
    <property type="evidence" value="ECO:0007669"/>
    <property type="project" value="UniProtKB-UniRule"/>
</dbReference>
<dbReference type="PANTHER" id="PTHR43033:SF1">
    <property type="entry name" value="TRNA(ILE)-LYSIDINE SYNTHASE-RELATED"/>
    <property type="match status" value="1"/>
</dbReference>
<evidence type="ECO:0000259" key="9">
    <source>
        <dbReference type="SMART" id="SM00977"/>
    </source>
</evidence>
<sequence>MLDKFKKHISSSFPMLNQKKILVAVSGGVDSVVLAHLLQMCTIKIALAHCNFKLRGTASNQDQIFVEALANQLNCPIYNTQFDTKKEAELAGESIQITARKLRYKWFYEITEEHDFQYIATAHHLNDSLENYVMHSIRGTGLKGLLGVPQQTHKVIRPLLPFSKNEVIDFAQKQNLKWREDASNAKDDYFRNRIRNQIIPLLKDENPNLLASFKQTLQHLQQSQNLLEDYSALLYKELITDHSTYYSLALDKLKTLPNPNAILYQLLHPFGFTDWESVYSLQNAETSKQIFSETHTLEKNRNQILIFINQEQTNNIEINILETNKVVKFGDSVLKLELAEHLGELGNQIAYLDFNKLKFPLSLRWVKNEDRFFPLGLKHSKKVIHFLRDEKVPTSIKKQTWVLCSNQEIIWVVNYRISEKFKLTKNTKKCLKISCLKV</sequence>
<dbReference type="GO" id="GO:0032267">
    <property type="term" value="F:tRNA(Ile)-lysidine synthase activity"/>
    <property type="evidence" value="ECO:0007669"/>
    <property type="project" value="UniProtKB-EC"/>
</dbReference>
<evidence type="ECO:0000313" key="10">
    <source>
        <dbReference type="EMBL" id="GGE20364.1"/>
    </source>
</evidence>
<comment type="catalytic activity">
    <reaction evidence="7 8">
        <text>cytidine(34) in tRNA(Ile2) + L-lysine + ATP = lysidine(34) in tRNA(Ile2) + AMP + diphosphate + H(+)</text>
        <dbReference type="Rhea" id="RHEA:43744"/>
        <dbReference type="Rhea" id="RHEA-COMP:10625"/>
        <dbReference type="Rhea" id="RHEA-COMP:10670"/>
        <dbReference type="ChEBI" id="CHEBI:15378"/>
        <dbReference type="ChEBI" id="CHEBI:30616"/>
        <dbReference type="ChEBI" id="CHEBI:32551"/>
        <dbReference type="ChEBI" id="CHEBI:33019"/>
        <dbReference type="ChEBI" id="CHEBI:82748"/>
        <dbReference type="ChEBI" id="CHEBI:83665"/>
        <dbReference type="ChEBI" id="CHEBI:456215"/>
        <dbReference type="EC" id="6.3.4.19"/>
    </reaction>
</comment>
<dbReference type="Proteomes" id="UP000599688">
    <property type="component" value="Unassembled WGS sequence"/>
</dbReference>
<evidence type="ECO:0000256" key="6">
    <source>
        <dbReference type="ARBA" id="ARBA00022840"/>
    </source>
</evidence>
<comment type="similarity">
    <text evidence="8">Belongs to the tRNA(Ile)-lysidine synthase family.</text>
</comment>
<dbReference type="HAMAP" id="MF_01161">
    <property type="entry name" value="tRNA_Ile_lys_synt"/>
    <property type="match status" value="1"/>
</dbReference>
<dbReference type="InterPro" id="IPR012796">
    <property type="entry name" value="Lysidine-tRNA-synth_C"/>
</dbReference>
<comment type="function">
    <text evidence="8">Ligates lysine onto the cytidine present at position 34 of the AUA codon-specific tRNA(Ile) that contains the anticodon CAU, in an ATP-dependent manner. Cytidine is converted to lysidine, thus changing the amino acid specificity of the tRNA from methionine to isoleucine.</text>
</comment>
<evidence type="ECO:0000256" key="8">
    <source>
        <dbReference type="HAMAP-Rule" id="MF_01161"/>
    </source>
</evidence>
<dbReference type="SUPFAM" id="SSF56037">
    <property type="entry name" value="PheT/TilS domain"/>
    <property type="match status" value="1"/>
</dbReference>
<feature type="domain" description="Lysidine-tRNA(Ile) synthetase C-terminal" evidence="9">
    <location>
        <begin position="361"/>
        <end position="433"/>
    </location>
</feature>